<evidence type="ECO:0000313" key="8">
    <source>
        <dbReference type="Proteomes" id="UP000008144"/>
    </source>
</evidence>
<evidence type="ECO:0008006" key="9">
    <source>
        <dbReference type="Google" id="ProtNLM"/>
    </source>
</evidence>
<evidence type="ECO:0000256" key="1">
    <source>
        <dbReference type="ARBA" id="ARBA00004141"/>
    </source>
</evidence>
<sequence>KQTMDALFGNRKIRLATLTDFSQISVSTKNHLKNVYTCLILCMLSASAGAFLHLKGIFAQSGFLSIIVSIGLMLWLAATSHSKENQTKRLCILTAFGGAMGLGLGPTLDFAVEVNPQIIMTAFLATTVIFICFSLSALYAQRRSYLYLGGMLMSCLTLLMVTSLLNLFMRSFAVFQFGLYVGTFVFCGFVVYDTQLIVEKHQNGDNDYIWHSVDLFLDFINIFRRLIIILGLNEKKNKRNN</sequence>
<feature type="transmembrane region" description="Helical" evidence="6">
    <location>
        <begin position="118"/>
        <end position="138"/>
    </location>
</feature>
<dbReference type="PANTHER" id="PTHR23291">
    <property type="entry name" value="BAX INHIBITOR-RELATED"/>
    <property type="match status" value="1"/>
</dbReference>
<dbReference type="GO" id="GO:0005262">
    <property type="term" value="F:calcium channel activity"/>
    <property type="evidence" value="ECO:0000318"/>
    <property type="project" value="GO_Central"/>
</dbReference>
<feature type="transmembrane region" description="Helical" evidence="6">
    <location>
        <begin position="145"/>
        <end position="168"/>
    </location>
</feature>
<reference evidence="7" key="3">
    <citation type="submission" date="2025-08" db="UniProtKB">
        <authorList>
            <consortium name="Ensembl"/>
        </authorList>
    </citation>
    <scope>IDENTIFICATION</scope>
</reference>
<dbReference type="AlphaFoldDB" id="F6PP92"/>
<organism evidence="7 8">
    <name type="scientific">Ciona intestinalis</name>
    <name type="common">Transparent sea squirt</name>
    <name type="synonym">Ascidia intestinalis</name>
    <dbReference type="NCBI Taxonomy" id="7719"/>
    <lineage>
        <taxon>Eukaryota</taxon>
        <taxon>Metazoa</taxon>
        <taxon>Chordata</taxon>
        <taxon>Tunicata</taxon>
        <taxon>Ascidiacea</taxon>
        <taxon>Phlebobranchia</taxon>
        <taxon>Cionidae</taxon>
        <taxon>Ciona</taxon>
    </lineage>
</organism>
<dbReference type="InterPro" id="IPR006214">
    <property type="entry name" value="Bax_inhibitor_1-related"/>
</dbReference>
<dbReference type="EMBL" id="EAAA01002956">
    <property type="status" value="NOT_ANNOTATED_CDS"/>
    <property type="molecule type" value="Genomic_DNA"/>
</dbReference>
<comment type="similarity">
    <text evidence="2 6">Belongs to the BI1 family.</text>
</comment>
<keyword evidence="3 6" id="KW-0812">Transmembrane</keyword>
<keyword evidence="4 6" id="KW-1133">Transmembrane helix</keyword>
<dbReference type="PANTHER" id="PTHR23291:SF32">
    <property type="entry name" value="BAX INHIBITOR 1"/>
    <property type="match status" value="1"/>
</dbReference>
<dbReference type="GeneTree" id="ENSGT01050000244940"/>
<evidence type="ECO:0000256" key="4">
    <source>
        <dbReference type="ARBA" id="ARBA00022989"/>
    </source>
</evidence>
<feature type="transmembrane region" description="Helical" evidence="6">
    <location>
        <begin position="174"/>
        <end position="192"/>
    </location>
</feature>
<dbReference type="FunCoup" id="F6PP92">
    <property type="interactions" value="122"/>
</dbReference>
<feature type="transmembrane region" description="Helical" evidence="6">
    <location>
        <begin position="90"/>
        <end position="112"/>
    </location>
</feature>
<comment type="subcellular location">
    <subcellularLocation>
        <location evidence="1">Membrane</location>
        <topology evidence="1">Multi-pass membrane protein</topology>
    </subcellularLocation>
</comment>
<evidence type="ECO:0000256" key="6">
    <source>
        <dbReference type="RuleBase" id="RU004379"/>
    </source>
</evidence>
<dbReference type="GO" id="GO:0034620">
    <property type="term" value="P:cellular response to unfolded protein"/>
    <property type="evidence" value="ECO:0000318"/>
    <property type="project" value="GO_Central"/>
</dbReference>
<keyword evidence="8" id="KW-1185">Reference proteome</keyword>
<dbReference type="Ensembl" id="ENSCINT00000004719.3">
    <property type="protein sequence ID" value="ENSCINP00000004719.3"/>
    <property type="gene ID" value="ENSCING00000002315.3"/>
</dbReference>
<dbReference type="GO" id="GO:2001234">
    <property type="term" value="P:negative regulation of apoptotic signaling pathway"/>
    <property type="evidence" value="ECO:0000318"/>
    <property type="project" value="GO_Central"/>
</dbReference>
<evidence type="ECO:0000313" key="7">
    <source>
        <dbReference type="Ensembl" id="ENSCINP00000004719.3"/>
    </source>
</evidence>
<reference evidence="7" key="2">
    <citation type="journal article" date="2008" name="Genome Biol.">
        <title>Improved genome assembly and evidence-based global gene model set for the chordate Ciona intestinalis: new insight into intron and operon populations.</title>
        <authorList>
            <person name="Satou Y."/>
            <person name="Mineta K."/>
            <person name="Ogasawara M."/>
            <person name="Sasakura Y."/>
            <person name="Shoguchi E."/>
            <person name="Ueno K."/>
            <person name="Yamada L."/>
            <person name="Matsumoto J."/>
            <person name="Wasserscheid J."/>
            <person name="Dewar K."/>
            <person name="Wiley G.B."/>
            <person name="Macmil S.L."/>
            <person name="Roe B.A."/>
            <person name="Zeller R.W."/>
            <person name="Hastings K.E."/>
            <person name="Lemaire P."/>
            <person name="Lindquist E."/>
            <person name="Endo T."/>
            <person name="Hotta K."/>
            <person name="Inaba K."/>
        </authorList>
    </citation>
    <scope>NUCLEOTIDE SEQUENCE [LARGE SCALE GENOMIC DNA]</scope>
    <source>
        <strain evidence="7">wild type</strain>
    </source>
</reference>
<dbReference type="OMA" id="SRDFIMH"/>
<dbReference type="GO" id="GO:0060698">
    <property type="term" value="F:endoribonuclease inhibitor activity"/>
    <property type="evidence" value="ECO:0000318"/>
    <property type="project" value="GO_Central"/>
</dbReference>
<keyword evidence="5 6" id="KW-0472">Membrane</keyword>
<accession>F6PP92</accession>
<protein>
    <recommendedName>
        <fullName evidence="9">Bax inhibitor 1</fullName>
    </recommendedName>
</protein>
<dbReference type="Pfam" id="PF01027">
    <property type="entry name" value="Bax1-I"/>
    <property type="match status" value="1"/>
</dbReference>
<evidence type="ECO:0000256" key="2">
    <source>
        <dbReference type="ARBA" id="ARBA00010350"/>
    </source>
</evidence>
<dbReference type="CDD" id="cd10430">
    <property type="entry name" value="BI-1"/>
    <property type="match status" value="1"/>
</dbReference>
<reference evidence="8" key="1">
    <citation type="journal article" date="2002" name="Science">
        <title>The draft genome of Ciona intestinalis: insights into chordate and vertebrate origins.</title>
        <authorList>
            <person name="Dehal P."/>
            <person name="Satou Y."/>
            <person name="Campbell R.K."/>
            <person name="Chapman J."/>
            <person name="Degnan B."/>
            <person name="De Tomaso A."/>
            <person name="Davidson B."/>
            <person name="Di Gregorio A."/>
            <person name="Gelpke M."/>
            <person name="Goodstein D.M."/>
            <person name="Harafuji N."/>
            <person name="Hastings K.E."/>
            <person name="Ho I."/>
            <person name="Hotta K."/>
            <person name="Huang W."/>
            <person name="Kawashima T."/>
            <person name="Lemaire P."/>
            <person name="Martinez D."/>
            <person name="Meinertzhagen I.A."/>
            <person name="Necula S."/>
            <person name="Nonaka M."/>
            <person name="Putnam N."/>
            <person name="Rash S."/>
            <person name="Saiga H."/>
            <person name="Satake M."/>
            <person name="Terry A."/>
            <person name="Yamada L."/>
            <person name="Wang H.G."/>
            <person name="Awazu S."/>
            <person name="Azumi K."/>
            <person name="Boore J."/>
            <person name="Branno M."/>
            <person name="Chin-Bow S."/>
            <person name="DeSantis R."/>
            <person name="Doyle S."/>
            <person name="Francino P."/>
            <person name="Keys D.N."/>
            <person name="Haga S."/>
            <person name="Hayashi H."/>
            <person name="Hino K."/>
            <person name="Imai K.S."/>
            <person name="Inaba K."/>
            <person name="Kano S."/>
            <person name="Kobayashi K."/>
            <person name="Kobayashi M."/>
            <person name="Lee B.I."/>
            <person name="Makabe K.W."/>
            <person name="Manohar C."/>
            <person name="Matassi G."/>
            <person name="Medina M."/>
            <person name="Mochizuki Y."/>
            <person name="Mount S."/>
            <person name="Morishita T."/>
            <person name="Miura S."/>
            <person name="Nakayama A."/>
            <person name="Nishizaka S."/>
            <person name="Nomoto H."/>
            <person name="Ohta F."/>
            <person name="Oishi K."/>
            <person name="Rigoutsos I."/>
            <person name="Sano M."/>
            <person name="Sasaki A."/>
            <person name="Sasakura Y."/>
            <person name="Shoguchi E."/>
            <person name="Shin-i T."/>
            <person name="Spagnuolo A."/>
            <person name="Stainier D."/>
            <person name="Suzuki M.M."/>
            <person name="Tassy O."/>
            <person name="Takatori N."/>
            <person name="Tokuoka M."/>
            <person name="Yagi K."/>
            <person name="Yoshizaki F."/>
            <person name="Wada S."/>
            <person name="Zhang C."/>
            <person name="Hyatt P.D."/>
            <person name="Larimer F."/>
            <person name="Detter C."/>
            <person name="Doggett N."/>
            <person name="Glavina T."/>
            <person name="Hawkins T."/>
            <person name="Richardson P."/>
            <person name="Lucas S."/>
            <person name="Kohara Y."/>
            <person name="Levine M."/>
            <person name="Satoh N."/>
            <person name="Rokhsar D.S."/>
        </authorList>
    </citation>
    <scope>NUCLEOTIDE SEQUENCE [LARGE SCALE GENOMIC DNA]</scope>
</reference>
<proteinExistence type="inferred from homology"/>
<dbReference type="STRING" id="7719.ENSCINP00000004719"/>
<name>F6PP92_CIOIN</name>
<evidence type="ECO:0000256" key="3">
    <source>
        <dbReference type="ARBA" id="ARBA00022692"/>
    </source>
</evidence>
<feature type="transmembrane region" description="Helical" evidence="6">
    <location>
        <begin position="58"/>
        <end position="78"/>
    </location>
</feature>
<dbReference type="Proteomes" id="UP000008144">
    <property type="component" value="Chromosome 9"/>
</dbReference>
<evidence type="ECO:0000256" key="5">
    <source>
        <dbReference type="ARBA" id="ARBA00023136"/>
    </source>
</evidence>
<dbReference type="GO" id="GO:0005789">
    <property type="term" value="C:endoplasmic reticulum membrane"/>
    <property type="evidence" value="ECO:0000318"/>
    <property type="project" value="GO_Central"/>
</dbReference>
<reference evidence="7" key="4">
    <citation type="submission" date="2025-09" db="UniProtKB">
        <authorList>
            <consortium name="Ensembl"/>
        </authorList>
    </citation>
    <scope>IDENTIFICATION</scope>
</reference>
<dbReference type="HOGENOM" id="CLU_061277_0_0_1"/>
<feature type="transmembrane region" description="Helical" evidence="6">
    <location>
        <begin position="34"/>
        <end position="52"/>
    </location>
</feature>
<dbReference type="InParanoid" id="F6PP92"/>